<dbReference type="EMBL" id="BTRK01000004">
    <property type="protein sequence ID" value="GMR44790.1"/>
    <property type="molecule type" value="Genomic_DNA"/>
</dbReference>
<dbReference type="AlphaFoldDB" id="A0AAN5HXL9"/>
<name>A0AAN5HXL9_9BILA</name>
<accession>A0AAN5HXL9</accession>
<dbReference type="Proteomes" id="UP001328107">
    <property type="component" value="Unassembled WGS sequence"/>
</dbReference>
<feature type="non-terminal residue" evidence="1">
    <location>
        <position position="113"/>
    </location>
</feature>
<sequence>MSNVLELGELGLGCDVCESETVELSIGQSLGVPITAGRSRECAESGTALLVTLRRSGALSRRRTCSLRNHTHSTVATIIRTGSRCYLSPGTPNIGIHCSDGEGEKEEEAEGGH</sequence>
<proteinExistence type="predicted"/>
<keyword evidence="2" id="KW-1185">Reference proteome</keyword>
<comment type="caution">
    <text evidence="1">The sequence shown here is derived from an EMBL/GenBank/DDBJ whole genome shotgun (WGS) entry which is preliminary data.</text>
</comment>
<organism evidence="1 2">
    <name type="scientific">Pristionchus mayeri</name>
    <dbReference type="NCBI Taxonomy" id="1317129"/>
    <lineage>
        <taxon>Eukaryota</taxon>
        <taxon>Metazoa</taxon>
        <taxon>Ecdysozoa</taxon>
        <taxon>Nematoda</taxon>
        <taxon>Chromadorea</taxon>
        <taxon>Rhabditida</taxon>
        <taxon>Rhabditina</taxon>
        <taxon>Diplogasteromorpha</taxon>
        <taxon>Diplogasteroidea</taxon>
        <taxon>Neodiplogasteridae</taxon>
        <taxon>Pristionchus</taxon>
    </lineage>
</organism>
<gene>
    <name evidence="1" type="ORF">PMAYCL1PPCAC_14985</name>
</gene>
<evidence type="ECO:0000313" key="1">
    <source>
        <dbReference type="EMBL" id="GMR44790.1"/>
    </source>
</evidence>
<evidence type="ECO:0000313" key="2">
    <source>
        <dbReference type="Proteomes" id="UP001328107"/>
    </source>
</evidence>
<reference evidence="2" key="1">
    <citation type="submission" date="2022-10" db="EMBL/GenBank/DDBJ databases">
        <title>Genome assembly of Pristionchus species.</title>
        <authorList>
            <person name="Yoshida K."/>
            <person name="Sommer R.J."/>
        </authorList>
    </citation>
    <scope>NUCLEOTIDE SEQUENCE [LARGE SCALE GENOMIC DNA]</scope>
    <source>
        <strain evidence="2">RS5460</strain>
    </source>
</reference>
<protein>
    <submittedName>
        <fullName evidence="1">Uncharacterized protein</fullName>
    </submittedName>
</protein>